<gene>
    <name evidence="2" type="ORF">B9G39_18895</name>
</gene>
<protein>
    <submittedName>
        <fullName evidence="2">Uncharacterized protein</fullName>
    </submittedName>
</protein>
<evidence type="ECO:0000313" key="2">
    <source>
        <dbReference type="EMBL" id="RDH45350.1"/>
    </source>
</evidence>
<keyword evidence="3" id="KW-1185">Reference proteome</keyword>
<dbReference type="Proteomes" id="UP000257039">
    <property type="component" value="Unassembled WGS sequence"/>
</dbReference>
<evidence type="ECO:0000256" key="1">
    <source>
        <dbReference type="SAM" id="SignalP"/>
    </source>
</evidence>
<comment type="caution">
    <text evidence="2">The sequence shown here is derived from an EMBL/GenBank/DDBJ whole genome shotgun (WGS) entry which is preliminary data.</text>
</comment>
<dbReference type="AlphaFoldDB" id="A0A4P9VTH7"/>
<feature type="chain" id="PRO_5020611715" evidence="1">
    <location>
        <begin position="20"/>
        <end position="359"/>
    </location>
</feature>
<proteinExistence type="predicted"/>
<evidence type="ECO:0000313" key="3">
    <source>
        <dbReference type="Proteomes" id="UP000257039"/>
    </source>
</evidence>
<dbReference type="PROSITE" id="PS51257">
    <property type="entry name" value="PROKAR_LIPOPROTEIN"/>
    <property type="match status" value="1"/>
</dbReference>
<dbReference type="EMBL" id="NDXW01000001">
    <property type="protein sequence ID" value="RDH45350.1"/>
    <property type="molecule type" value="Genomic_DNA"/>
</dbReference>
<reference evidence="2 3" key="1">
    <citation type="submission" date="2017-04" db="EMBL/GenBank/DDBJ databases">
        <title>Draft genome sequence of Zooshikella ganghwensis VG4 isolated from Red Sea sediments.</title>
        <authorList>
            <person name="Rehman Z."/>
            <person name="Alam I."/>
            <person name="Kamau A."/>
            <person name="Bajic V."/>
            <person name="Leiknes T."/>
        </authorList>
    </citation>
    <scope>NUCLEOTIDE SEQUENCE [LARGE SCALE GENOMIC DNA]</scope>
    <source>
        <strain evidence="2 3">VG4</strain>
    </source>
</reference>
<name>A0A4P9VTH7_9GAMM</name>
<keyword evidence="1" id="KW-0732">Signal</keyword>
<organism evidence="2 3">
    <name type="scientific">Zooshikella ganghwensis</name>
    <dbReference type="NCBI Taxonomy" id="202772"/>
    <lineage>
        <taxon>Bacteria</taxon>
        <taxon>Pseudomonadati</taxon>
        <taxon>Pseudomonadota</taxon>
        <taxon>Gammaproteobacteria</taxon>
        <taxon>Oceanospirillales</taxon>
        <taxon>Zooshikellaceae</taxon>
        <taxon>Zooshikella</taxon>
    </lineage>
</organism>
<sequence>MLKLSQSCLLLLSVLLVGCGTQGTRSGGGFTSISPEEAPFDYKGDDYAKHLGAYEAQFKRPNQWLTGSDGQYYFAFFDASGQSTGLTTNQLTQASQVVKSSLLARPYAVATFFIPSGDQQLIRRLLKQQKGLLTPAYKLTAEREIIPDIDRTTRLFHEYRNNYGLRLVSLKNTLKYHVRFVASVESQCPTRASEGITSCVMQSWMLSNSLSNIFNTDNPYNVALLNRLLNQEWPKLGYILLNDQPLVESPAVVNMKFANSSRSMKQATPAKRVQEIKPYLNRSRWDIVLVKNADQTRRELADKMTEASAYCEVKLLPLEALDQYNLATAPSIGVREKAKAYTDRIAQQFCGKVIQQLAR</sequence>
<feature type="signal peptide" evidence="1">
    <location>
        <begin position="1"/>
        <end position="19"/>
    </location>
</feature>
<dbReference type="RefSeq" id="WP_094788323.1">
    <property type="nucleotide sequence ID" value="NZ_NDXW01000001.1"/>
</dbReference>
<accession>A0A4P9VTH7</accession>